<dbReference type="Proteomes" id="UP000831701">
    <property type="component" value="Chromosome 23"/>
</dbReference>
<sequence length="1083" mass="122194">MLLAEAGCVFLGLILYFSGVHGYQKSICALKGSSVDLHSLDAYFTRGKKWYTVQWNGYKYVQNELSPDGNRVINITETSHPTLMINHLRESDMNVYCYRANEDPTNCWSSGIELHVADLQVKVIPSTEGQTVTLMCSTSCALTENPAAYIWYKNGEFLYEDWSPWYQQLVSSDKSVRYSCAIKGYEDLRAPEVSVDSVTSTCFNVTYAKGRMCSYKQTSEEEPCSITYPRGLEDLHSAEVFTTLLVEYDTNCWSVNYVSRRICALSGSSVNISSEYSHPVNQQPKSKLWYKIQRGGKEDGEELMKAAGRLKYRDMKNHHILTINNLKKKDSAEYTFRLQTEFNEEKQSDSPGVTLVVTVVTEGQRVTLSCSTSCPLTDNTNYIWYLNSRPLTPPQNQNKHLVLDPVSSQHEGRYSCAVKTGTREIISSEKTLTVQTEKQTAAAAAGVCAVLLVLIPLAVCLWIRRKRTLSQSPRTETSGTVEKLNIGPVYENIQAQPEKEDELHYSRVHFSKTQTDALYSSIQPHQPRNHKDVAYAAVNFRRNMTLNGKALSCLLNEIPADEDRVTYNMLEESHFTLTIKDLRESDEKFYCCKETTDNKENCKQNTIQLRVADVQVKVIPSTEGQTVTLMCSTSCALTENPAAYIWYKNGEFLYEDWSPWYQQLVSSDKSVRYSCAIKGYEDLRAPEVSVDSVTSTCFNVTYAKGRMCSYKQTSEREEPCSITYPRGVYDTNCWSVNYVSRRICALSGSSVNISSEYSHPVNQQPKSKLWYKIQRGRVKEDGEELMKAAGRLKYRDRKNHHILTINNLTKKNDSAEYTFRLQQDRNEREKSDLPGVFLIVTDLKVTLAPSAVVTEGQRVTLSCSTSCPLTDNTNYIWYLNSRPLTPPQNQNKHLVLDPVSSQHEGRYSCAVKTGTREIISAEETLTVQTEKQTAAAAAGVCAVLLVLIPLAVCLWIRRKRTLSQSPRTEISGTVEKLNPDPVYEDVSAQPTEQEDLHYSRIHFHKDQTDPLYSTVQPHHVQEQEHLTFHTHSSLHLSLLAPSLSLSQAASNLHPSLLASSPYLCLSASSLNPSQLASICIPVS</sequence>
<name>A0ACB8VAD0_9TELE</name>
<comment type="caution">
    <text evidence="1">The sequence shown here is derived from an EMBL/GenBank/DDBJ whole genome shotgun (WGS) entry which is preliminary data.</text>
</comment>
<keyword evidence="2" id="KW-1185">Reference proteome</keyword>
<proteinExistence type="predicted"/>
<organism evidence="1 2">
    <name type="scientific">Scortum barcoo</name>
    <name type="common">barcoo grunter</name>
    <dbReference type="NCBI Taxonomy" id="214431"/>
    <lineage>
        <taxon>Eukaryota</taxon>
        <taxon>Metazoa</taxon>
        <taxon>Chordata</taxon>
        <taxon>Craniata</taxon>
        <taxon>Vertebrata</taxon>
        <taxon>Euteleostomi</taxon>
        <taxon>Actinopterygii</taxon>
        <taxon>Neopterygii</taxon>
        <taxon>Teleostei</taxon>
        <taxon>Neoteleostei</taxon>
        <taxon>Acanthomorphata</taxon>
        <taxon>Eupercaria</taxon>
        <taxon>Centrarchiformes</taxon>
        <taxon>Terapontoidei</taxon>
        <taxon>Terapontidae</taxon>
        <taxon>Scortum</taxon>
    </lineage>
</organism>
<reference evidence="1" key="1">
    <citation type="submission" date="2022-04" db="EMBL/GenBank/DDBJ databases">
        <title>Jade perch genome.</title>
        <authorList>
            <person name="Chao B."/>
        </authorList>
    </citation>
    <scope>NUCLEOTIDE SEQUENCE</scope>
    <source>
        <strain evidence="1">CB-2022</strain>
    </source>
</reference>
<protein>
    <submittedName>
        <fullName evidence="1">Uncharacterized protein</fullName>
    </submittedName>
</protein>
<evidence type="ECO:0000313" key="1">
    <source>
        <dbReference type="EMBL" id="KAI3352533.1"/>
    </source>
</evidence>
<dbReference type="EMBL" id="CM041553">
    <property type="protein sequence ID" value="KAI3352533.1"/>
    <property type="molecule type" value="Genomic_DNA"/>
</dbReference>
<accession>A0ACB8VAD0</accession>
<gene>
    <name evidence="1" type="ORF">L3Q82_005481</name>
</gene>
<evidence type="ECO:0000313" key="2">
    <source>
        <dbReference type="Proteomes" id="UP000831701"/>
    </source>
</evidence>